<dbReference type="EMBL" id="BJZU01000226">
    <property type="protein sequence ID" value="GEP08001.1"/>
    <property type="molecule type" value="Genomic_DNA"/>
</dbReference>
<feature type="compositionally biased region" description="Pro residues" evidence="1">
    <location>
        <begin position="146"/>
        <end position="160"/>
    </location>
</feature>
<accession>A0A512JDI8</accession>
<keyword evidence="6" id="KW-1185">Reference proteome</keyword>
<evidence type="ECO:0000313" key="3">
    <source>
        <dbReference type="EMBL" id="GEP08001.1"/>
    </source>
</evidence>
<evidence type="ECO:0000313" key="6">
    <source>
        <dbReference type="Proteomes" id="UP001156856"/>
    </source>
</evidence>
<dbReference type="Proteomes" id="UP000321960">
    <property type="component" value="Unassembled WGS sequence"/>
</dbReference>
<protein>
    <submittedName>
        <fullName evidence="3">Uncharacterized protein</fullName>
    </submittedName>
</protein>
<sequence>MLRVITTTVLAMSFLFPAAALAQAGPPDASQQGPPSPGRSAGKPANLCQELLAFVHQPDPAQKADAQPAQLATAVQAPKTGSEESKPSGTAGAPQQTSGQSGQIPNSGPGAAGPQGQSQNAAAPSGATANVAPNPQSAPQAQGQPAPQPAPAQPAAPKAPKPTAEAIQKVEQAAAGNDLQSCRAVGQQMRRAGVAVPAPLLALMALKSELLETAQQP</sequence>
<reference evidence="4" key="1">
    <citation type="journal article" date="2014" name="Int. J. Syst. Evol. Microbiol.">
        <title>Complete genome of a new Firmicutes species belonging to the dominant human colonic microbiota ('Ruminococcus bicirculans') reveals two chromosomes and a selective capacity to utilize plant glucans.</title>
        <authorList>
            <consortium name="NISC Comparative Sequencing Program"/>
            <person name="Wegmann U."/>
            <person name="Louis P."/>
            <person name="Goesmann A."/>
            <person name="Henrissat B."/>
            <person name="Duncan S.H."/>
            <person name="Flint H.J."/>
        </authorList>
    </citation>
    <scope>NUCLEOTIDE SEQUENCE</scope>
    <source>
        <strain evidence="4">NBRC 107715</strain>
    </source>
</reference>
<reference evidence="4" key="4">
    <citation type="submission" date="2023-01" db="EMBL/GenBank/DDBJ databases">
        <title>Draft genome sequence of Methylobacterium oxalidis strain NBRC 107715.</title>
        <authorList>
            <person name="Sun Q."/>
            <person name="Mori K."/>
        </authorList>
    </citation>
    <scope>NUCLEOTIDE SEQUENCE</scope>
    <source>
        <strain evidence="4">NBRC 107715</strain>
    </source>
</reference>
<keyword evidence="2" id="KW-0732">Signal</keyword>
<feature type="region of interest" description="Disordered" evidence="1">
    <location>
        <begin position="24"/>
        <end position="172"/>
    </location>
</feature>
<proteinExistence type="predicted"/>
<feature type="compositionally biased region" description="Low complexity" evidence="1">
    <location>
        <begin position="57"/>
        <end position="70"/>
    </location>
</feature>
<feature type="chain" id="PRO_5022157335" evidence="2">
    <location>
        <begin position="23"/>
        <end position="217"/>
    </location>
</feature>
<evidence type="ECO:0000256" key="2">
    <source>
        <dbReference type="SAM" id="SignalP"/>
    </source>
</evidence>
<evidence type="ECO:0000313" key="4">
    <source>
        <dbReference type="EMBL" id="GLS62488.1"/>
    </source>
</evidence>
<dbReference type="RefSeq" id="WP_284213123.1">
    <property type="nucleotide sequence ID" value="NZ_BSPK01000010.1"/>
</dbReference>
<feature type="signal peptide" evidence="2">
    <location>
        <begin position="1"/>
        <end position="22"/>
    </location>
</feature>
<dbReference type="Proteomes" id="UP001156856">
    <property type="component" value="Unassembled WGS sequence"/>
</dbReference>
<dbReference type="AlphaFoldDB" id="A0A512JDI8"/>
<reference evidence="6" key="2">
    <citation type="journal article" date="2019" name="Int. J. Syst. Evol. Microbiol.">
        <title>The Global Catalogue of Microorganisms (GCM) 10K type strain sequencing project: providing services to taxonomists for standard genome sequencing and annotation.</title>
        <authorList>
            <consortium name="The Broad Institute Genomics Platform"/>
            <consortium name="The Broad Institute Genome Sequencing Center for Infectious Disease"/>
            <person name="Wu L."/>
            <person name="Ma J."/>
        </authorList>
    </citation>
    <scope>NUCLEOTIDE SEQUENCE [LARGE SCALE GENOMIC DNA]</scope>
    <source>
        <strain evidence="6">NBRC 107715</strain>
    </source>
</reference>
<comment type="caution">
    <text evidence="3">The sequence shown here is derived from an EMBL/GenBank/DDBJ whole genome shotgun (WGS) entry which is preliminary data.</text>
</comment>
<gene>
    <name evidence="4" type="ORF">GCM10007888_08690</name>
    <name evidence="3" type="ORF">MOX02_60390</name>
</gene>
<feature type="compositionally biased region" description="Polar residues" evidence="1">
    <location>
        <begin position="93"/>
        <end position="104"/>
    </location>
</feature>
<reference evidence="3 5" key="3">
    <citation type="submission" date="2019-07" db="EMBL/GenBank/DDBJ databases">
        <title>Whole genome shotgun sequence of Methylobacterium oxalidis NBRC 107715.</title>
        <authorList>
            <person name="Hosoyama A."/>
            <person name="Uohara A."/>
            <person name="Ohji S."/>
            <person name="Ichikawa N."/>
        </authorList>
    </citation>
    <scope>NUCLEOTIDE SEQUENCE [LARGE SCALE GENOMIC DNA]</scope>
    <source>
        <strain evidence="3 5">NBRC 107715</strain>
    </source>
</reference>
<feature type="compositionally biased region" description="Low complexity" evidence="1">
    <location>
        <begin position="105"/>
        <end position="145"/>
    </location>
</feature>
<evidence type="ECO:0000256" key="1">
    <source>
        <dbReference type="SAM" id="MobiDB-lite"/>
    </source>
</evidence>
<evidence type="ECO:0000313" key="5">
    <source>
        <dbReference type="Proteomes" id="UP000321960"/>
    </source>
</evidence>
<name>A0A512JDI8_9HYPH</name>
<organism evidence="3 5">
    <name type="scientific">Methylobacterium oxalidis</name>
    <dbReference type="NCBI Taxonomy" id="944322"/>
    <lineage>
        <taxon>Bacteria</taxon>
        <taxon>Pseudomonadati</taxon>
        <taxon>Pseudomonadota</taxon>
        <taxon>Alphaproteobacteria</taxon>
        <taxon>Hyphomicrobiales</taxon>
        <taxon>Methylobacteriaceae</taxon>
        <taxon>Methylobacterium</taxon>
    </lineage>
</organism>
<dbReference type="EMBL" id="BSPK01000010">
    <property type="protein sequence ID" value="GLS62488.1"/>
    <property type="molecule type" value="Genomic_DNA"/>
</dbReference>